<evidence type="ECO:0000313" key="1">
    <source>
        <dbReference type="EMBL" id="CAG7837157.1"/>
    </source>
</evidence>
<comment type="caution">
    <text evidence="1">The sequence shown here is derived from an EMBL/GenBank/DDBJ whole genome shotgun (WGS) entry which is preliminary data.</text>
</comment>
<protein>
    <submittedName>
        <fullName evidence="1">Uncharacterized protein</fullName>
    </submittedName>
</protein>
<dbReference type="Proteomes" id="UP000708208">
    <property type="component" value="Unassembled WGS sequence"/>
</dbReference>
<reference evidence="1" key="1">
    <citation type="submission" date="2021-06" db="EMBL/GenBank/DDBJ databases">
        <authorList>
            <person name="Hodson N. C."/>
            <person name="Mongue J. A."/>
            <person name="Jaron S. K."/>
        </authorList>
    </citation>
    <scope>NUCLEOTIDE SEQUENCE</scope>
</reference>
<keyword evidence="2" id="KW-1185">Reference proteome</keyword>
<sequence>MFRNKDKIKERNKTLFRNYIRIPNGQRFEKSATGNGNATGVKHASEMFLRIKLPFICSFTSFRSVITYRTVCSGKGISVHEVK</sequence>
<gene>
    <name evidence="1" type="ORF">AFUS01_LOCUS46309</name>
</gene>
<proteinExistence type="predicted"/>
<dbReference type="EMBL" id="CAJVCH010571306">
    <property type="protein sequence ID" value="CAG7837157.1"/>
    <property type="molecule type" value="Genomic_DNA"/>
</dbReference>
<dbReference type="AlphaFoldDB" id="A0A8J2LV59"/>
<evidence type="ECO:0000313" key="2">
    <source>
        <dbReference type="Proteomes" id="UP000708208"/>
    </source>
</evidence>
<organism evidence="1 2">
    <name type="scientific">Allacma fusca</name>
    <dbReference type="NCBI Taxonomy" id="39272"/>
    <lineage>
        <taxon>Eukaryota</taxon>
        <taxon>Metazoa</taxon>
        <taxon>Ecdysozoa</taxon>
        <taxon>Arthropoda</taxon>
        <taxon>Hexapoda</taxon>
        <taxon>Collembola</taxon>
        <taxon>Symphypleona</taxon>
        <taxon>Sminthuridae</taxon>
        <taxon>Allacma</taxon>
    </lineage>
</organism>
<accession>A0A8J2LV59</accession>
<name>A0A8J2LV59_9HEXA</name>